<feature type="region of interest" description="Disordered" evidence="4">
    <location>
        <begin position="742"/>
        <end position="762"/>
    </location>
</feature>
<dbReference type="InterPro" id="IPR016159">
    <property type="entry name" value="Cullin_repeat-like_dom_sf"/>
</dbReference>
<dbReference type="OrthoDB" id="642193at2759"/>
<reference evidence="6" key="2">
    <citation type="submission" date="2021-03" db="UniProtKB">
        <authorList>
            <consortium name="EnsemblPlants"/>
        </authorList>
    </citation>
    <scope>IDENTIFICATION</scope>
</reference>
<dbReference type="InterPro" id="IPR042560">
    <property type="entry name" value="Exo84_C_2"/>
</dbReference>
<dbReference type="GO" id="GO:0000145">
    <property type="term" value="C:exocyst"/>
    <property type="evidence" value="ECO:0007669"/>
    <property type="project" value="InterPro"/>
</dbReference>
<evidence type="ECO:0000259" key="5">
    <source>
        <dbReference type="Pfam" id="PF16528"/>
    </source>
</evidence>
<evidence type="ECO:0000256" key="4">
    <source>
        <dbReference type="SAM" id="MobiDB-lite"/>
    </source>
</evidence>
<dbReference type="OMA" id="ECVHICL"/>
<feature type="domain" description="Exocyst component Exo84 C-terminal" evidence="5">
    <location>
        <begin position="152"/>
        <end position="361"/>
    </location>
</feature>
<dbReference type="GO" id="GO:0006893">
    <property type="term" value="P:Golgi to plasma membrane transport"/>
    <property type="evidence" value="ECO:0007669"/>
    <property type="project" value="TreeGrafter"/>
</dbReference>
<keyword evidence="3" id="KW-0268">Exocytosis</keyword>
<dbReference type="FunFam" id="1.20.58.1220:FF:000001">
    <property type="entry name" value="Exocyst complex component EXO84B"/>
    <property type="match status" value="1"/>
</dbReference>
<dbReference type="SUPFAM" id="SSF74788">
    <property type="entry name" value="Cullin repeat-like"/>
    <property type="match status" value="1"/>
</dbReference>
<comment type="similarity">
    <text evidence="1">Belongs to the EXO84 family.</text>
</comment>
<dbReference type="GO" id="GO:0006887">
    <property type="term" value="P:exocytosis"/>
    <property type="evidence" value="ECO:0007669"/>
    <property type="project" value="UniProtKB-KW"/>
</dbReference>
<evidence type="ECO:0000256" key="2">
    <source>
        <dbReference type="ARBA" id="ARBA00022448"/>
    </source>
</evidence>
<evidence type="ECO:0000256" key="3">
    <source>
        <dbReference type="ARBA" id="ARBA00022483"/>
    </source>
</evidence>
<feature type="compositionally biased region" description="Basic and acidic residues" evidence="4">
    <location>
        <begin position="528"/>
        <end position="546"/>
    </location>
</feature>
<name>A0A803QF54_CANSA</name>
<dbReference type="Pfam" id="PF16528">
    <property type="entry name" value="Exo84_C"/>
    <property type="match status" value="1"/>
</dbReference>
<dbReference type="PANTHER" id="PTHR21426:SF15">
    <property type="entry name" value="EXOCYST COMPLEX COMPONENT EXO84A"/>
    <property type="match status" value="1"/>
</dbReference>
<organism evidence="6 7">
    <name type="scientific">Cannabis sativa</name>
    <name type="common">Hemp</name>
    <name type="synonym">Marijuana</name>
    <dbReference type="NCBI Taxonomy" id="3483"/>
    <lineage>
        <taxon>Eukaryota</taxon>
        <taxon>Viridiplantae</taxon>
        <taxon>Streptophyta</taxon>
        <taxon>Embryophyta</taxon>
        <taxon>Tracheophyta</taxon>
        <taxon>Spermatophyta</taxon>
        <taxon>Magnoliopsida</taxon>
        <taxon>eudicotyledons</taxon>
        <taxon>Gunneridae</taxon>
        <taxon>Pentapetalae</taxon>
        <taxon>rosids</taxon>
        <taxon>fabids</taxon>
        <taxon>Rosales</taxon>
        <taxon>Cannabaceae</taxon>
        <taxon>Cannabis</taxon>
    </lineage>
</organism>
<dbReference type="Gene3D" id="1.20.58.1220">
    <property type="entry name" value="Exo84p, C-terminal helical domain"/>
    <property type="match status" value="1"/>
</dbReference>
<dbReference type="Gramene" id="evm.model.09.166">
    <property type="protein sequence ID" value="cds.evm.model.09.166"/>
    <property type="gene ID" value="evm.TU.09.166"/>
</dbReference>
<sequence length="762" mass="84924">MDSSTFSSISRGSSLGDSSELDAHLTLSDKLKPFKTSHFDPDAYITSKCYTMNEKEIRHLCSNLVDLKKASAEEMRKSVYANYGAFIRTSKEISDLEGQLLSMRNLLSTQAAFVHSLAEGVGLDSLSSDEEDSCLEDHTSQQNIHLSKMENWLVEFLDTLEVLLAEKRVDEALAALDEGEKIVEEANQRKSLNTSSLLSFQTAITEQRQKLADQLAETMSLSSIRGVELRSAVLALKKLGDGPRAHTLLLNSHQQRLHTSIQSFRSSNALCGRAYTTTISQLVFSTIAQAVNDSMLAFGEEPAYSSELVTWTVKQTETLALHLKRHVLVSSAASGSLRVAAECVQVCLGYCSLLEARGLSLSSVLLRLFRPFIEQTFSDSLKKIEQSSAAVAAADDWCLVYPVGTRPVSGSNASQPKLSSSAHKFSSMVQDFVEDTGPLESFKMDNLTLEGMLKVFNSYVNLLINALPGSTENENLEGFGNKIVRIAETEAQQIALLANASLLADEILPRAALKLMPFQQQTNNRSLETPRKGHSDRQNRVPEQREIKRRLQRAVDRLRDSFCRQHALDLIFTEDGETQLCAQMYTNLDSYAYEPEWFPSPIFQELYVRLTRIASIATDMFVGRERFATVLLIRLSETVILWLSNDQNFWEEIESGPHPLGPLGLQQFYLDMEFVMLFCSQGRYLSRSLHQVIKDIIDRAIQALYATGIDPQSVLPEDEWFAEVGQIAIKMLSGKANFGNVERNPVTSPTSSSIYSHGSNLD</sequence>
<dbReference type="InterPro" id="IPR032403">
    <property type="entry name" value="Exo84_C"/>
</dbReference>
<dbReference type="PANTHER" id="PTHR21426">
    <property type="entry name" value="EXOCYST COMPLEX COMPONENT 8"/>
    <property type="match status" value="1"/>
</dbReference>
<evidence type="ECO:0000313" key="6">
    <source>
        <dbReference type="EnsemblPlants" id="cds.evm.model.09.166"/>
    </source>
</evidence>
<feature type="compositionally biased region" description="Polar residues" evidence="4">
    <location>
        <begin position="745"/>
        <end position="762"/>
    </location>
</feature>
<dbReference type="GO" id="GO:0008104">
    <property type="term" value="P:intracellular protein localization"/>
    <property type="evidence" value="ECO:0007669"/>
    <property type="project" value="TreeGrafter"/>
</dbReference>
<dbReference type="EnsemblPlants" id="evm.model.09.166">
    <property type="protein sequence ID" value="cds.evm.model.09.166"/>
    <property type="gene ID" value="evm.TU.09.166"/>
</dbReference>
<evidence type="ECO:0000313" key="7">
    <source>
        <dbReference type="Proteomes" id="UP000596661"/>
    </source>
</evidence>
<accession>A0A803QF54</accession>
<keyword evidence="7" id="KW-1185">Reference proteome</keyword>
<feature type="region of interest" description="Disordered" evidence="4">
    <location>
        <begin position="519"/>
        <end position="546"/>
    </location>
</feature>
<protein>
    <recommendedName>
        <fullName evidence="5">Exocyst component Exo84 C-terminal domain-containing protein</fullName>
    </recommendedName>
</protein>
<dbReference type="Gene3D" id="1.20.58.1210">
    <property type="entry name" value="Exo84p, N-terminal helical domain"/>
    <property type="match status" value="1"/>
</dbReference>
<reference evidence="6" key="1">
    <citation type="submission" date="2018-11" db="EMBL/GenBank/DDBJ databases">
        <authorList>
            <person name="Grassa J C."/>
        </authorList>
    </citation>
    <scope>NUCLEOTIDE SEQUENCE [LARGE SCALE GENOMIC DNA]</scope>
</reference>
<dbReference type="FunFam" id="1.20.58.1210:FF:000002">
    <property type="entry name" value="Exocyst complex component EXO84B"/>
    <property type="match status" value="1"/>
</dbReference>
<keyword evidence="2" id="KW-0813">Transport</keyword>
<proteinExistence type="inferred from homology"/>
<dbReference type="AlphaFoldDB" id="A0A803QF54"/>
<evidence type="ECO:0000256" key="1">
    <source>
        <dbReference type="ARBA" id="ARBA00007210"/>
    </source>
</evidence>
<dbReference type="InterPro" id="IPR042561">
    <property type="entry name" value="Exo84_C_1"/>
</dbReference>
<dbReference type="InterPro" id="IPR033961">
    <property type="entry name" value="Exo84"/>
</dbReference>
<dbReference type="Pfam" id="PF08700">
    <property type="entry name" value="VPS51_Exo84_N"/>
    <property type="match status" value="1"/>
</dbReference>
<dbReference type="Proteomes" id="UP000596661">
    <property type="component" value="Chromosome 9"/>
</dbReference>
<dbReference type="EMBL" id="UZAU01000718">
    <property type="status" value="NOT_ANNOTATED_CDS"/>
    <property type="molecule type" value="Genomic_DNA"/>
</dbReference>